<evidence type="ECO:0000256" key="2">
    <source>
        <dbReference type="ARBA" id="ARBA00022490"/>
    </source>
</evidence>
<keyword evidence="7" id="KW-1185">Reference proteome</keyword>
<evidence type="ECO:0000256" key="4">
    <source>
        <dbReference type="SAM" id="MobiDB-lite"/>
    </source>
</evidence>
<dbReference type="Pfam" id="PF21041">
    <property type="entry name" value="XMAP215_CLASP_TOG"/>
    <property type="match status" value="1"/>
</dbReference>
<dbReference type="GO" id="GO:0051010">
    <property type="term" value="F:microtubule plus-end binding"/>
    <property type="evidence" value="ECO:0007669"/>
    <property type="project" value="InterPro"/>
</dbReference>
<dbReference type="GO" id="GO:0030951">
    <property type="term" value="P:establishment or maintenance of microtubule cytoskeleton polarity"/>
    <property type="evidence" value="ECO:0007669"/>
    <property type="project" value="InterPro"/>
</dbReference>
<dbReference type="SMART" id="SM01349">
    <property type="entry name" value="TOG"/>
    <property type="match status" value="2"/>
</dbReference>
<dbReference type="Proteomes" id="UP001162131">
    <property type="component" value="Unassembled WGS sequence"/>
</dbReference>
<dbReference type="InterPro" id="IPR045110">
    <property type="entry name" value="XMAP215"/>
</dbReference>
<accession>A0AAU9JN59</accession>
<reference evidence="6" key="1">
    <citation type="submission" date="2021-09" db="EMBL/GenBank/DDBJ databases">
        <authorList>
            <consortium name="AG Swart"/>
            <person name="Singh M."/>
            <person name="Singh A."/>
            <person name="Seah K."/>
            <person name="Emmerich C."/>
        </authorList>
    </citation>
    <scope>NUCLEOTIDE SEQUENCE</scope>
    <source>
        <strain evidence="6">ATCC30299</strain>
    </source>
</reference>
<keyword evidence="3" id="KW-0206">Cytoskeleton</keyword>
<dbReference type="InterPro" id="IPR034085">
    <property type="entry name" value="TOG"/>
</dbReference>
<dbReference type="SUPFAM" id="SSF48371">
    <property type="entry name" value="ARM repeat"/>
    <property type="match status" value="1"/>
</dbReference>
<dbReference type="InterPro" id="IPR048491">
    <property type="entry name" value="XMAP215_CLASP_TOG"/>
</dbReference>
<dbReference type="GO" id="GO:0005856">
    <property type="term" value="C:cytoskeleton"/>
    <property type="evidence" value="ECO:0007669"/>
    <property type="project" value="UniProtKB-SubCell"/>
</dbReference>
<feature type="compositionally biased region" description="Low complexity" evidence="4">
    <location>
        <begin position="894"/>
        <end position="918"/>
    </location>
</feature>
<evidence type="ECO:0000256" key="3">
    <source>
        <dbReference type="ARBA" id="ARBA00023212"/>
    </source>
</evidence>
<proteinExistence type="predicted"/>
<dbReference type="InterPro" id="IPR016024">
    <property type="entry name" value="ARM-type_fold"/>
</dbReference>
<dbReference type="GO" id="GO:0007051">
    <property type="term" value="P:spindle organization"/>
    <property type="evidence" value="ECO:0007669"/>
    <property type="project" value="InterPro"/>
</dbReference>
<comment type="caution">
    <text evidence="6">The sequence shown here is derived from an EMBL/GenBank/DDBJ whole genome shotgun (WGS) entry which is preliminary data.</text>
</comment>
<protein>
    <recommendedName>
        <fullName evidence="5">TOG domain-containing protein</fullName>
    </recommendedName>
</protein>
<dbReference type="InterPro" id="IPR011989">
    <property type="entry name" value="ARM-like"/>
</dbReference>
<feature type="region of interest" description="Disordered" evidence="4">
    <location>
        <begin position="1395"/>
        <end position="1423"/>
    </location>
</feature>
<dbReference type="EMBL" id="CAJZBQ010000039">
    <property type="protein sequence ID" value="CAG9325941.1"/>
    <property type="molecule type" value="Genomic_DNA"/>
</dbReference>
<evidence type="ECO:0000259" key="5">
    <source>
        <dbReference type="SMART" id="SM01349"/>
    </source>
</evidence>
<evidence type="ECO:0000313" key="6">
    <source>
        <dbReference type="EMBL" id="CAG9325941.1"/>
    </source>
</evidence>
<dbReference type="GO" id="GO:0046785">
    <property type="term" value="P:microtubule polymerization"/>
    <property type="evidence" value="ECO:0007669"/>
    <property type="project" value="InterPro"/>
</dbReference>
<comment type="subcellular location">
    <subcellularLocation>
        <location evidence="1">Cytoplasm</location>
        <location evidence="1">Cytoskeleton</location>
    </subcellularLocation>
</comment>
<feature type="domain" description="TOG" evidence="5">
    <location>
        <begin position="187"/>
        <end position="424"/>
    </location>
</feature>
<dbReference type="GO" id="GO:0061863">
    <property type="term" value="F:microtubule plus end polymerase"/>
    <property type="evidence" value="ECO:0007669"/>
    <property type="project" value="InterPro"/>
</dbReference>
<gene>
    <name evidence="6" type="ORF">BSTOLATCC_MIC39723</name>
</gene>
<dbReference type="PANTHER" id="PTHR12609">
    <property type="entry name" value="MICROTUBULE ASSOCIATED PROTEIN XMAP215"/>
    <property type="match status" value="1"/>
</dbReference>
<name>A0AAU9JN59_9CILI</name>
<organism evidence="6 7">
    <name type="scientific">Blepharisma stoltei</name>
    <dbReference type="NCBI Taxonomy" id="1481888"/>
    <lineage>
        <taxon>Eukaryota</taxon>
        <taxon>Sar</taxon>
        <taxon>Alveolata</taxon>
        <taxon>Ciliophora</taxon>
        <taxon>Postciliodesmatophora</taxon>
        <taxon>Heterotrichea</taxon>
        <taxon>Heterotrichida</taxon>
        <taxon>Blepharismidae</taxon>
        <taxon>Blepharisma</taxon>
    </lineage>
</organism>
<sequence length="1706" mass="196063">MDARRSSLSPEVPRSFSVLYPDHRETKKRHTITDKSLTEALSLNTPVKRREEDMVSFESPFYKRTKSPSFNDEEFKHALRSPLGSSEKIENNSDPELDVLYKQRPQTSRDLRYIDIDLENDIEIPVIPTEKNPEFFIQHNKKEDMVRLDESTDEIKQDSMRTRKKYQEIRINHEDFVERQNPFRVEELEEKKKDDDLGEHLELAERLNHSRWQVRRKVYADIADCFRAKSFLMEIETNSNVFDYFENKLKNIVSDSNLVSQLEGLQTLLCYVNCAPQIKNTVFYLGDELIPKCALTKPKSGEMVNQIIVRMLERDTELQLFHLIIKRFVAKNQKEACFSIQCVGNALPSLPLVAHLGKSLYNALNKALAHNISEVRIYAMNLLVDLFCYTQDPIDIFIPHLNLKPQQIKEIKDHLLNKDKIAIKWVIFEDSKKNEDENLLICESLEDNVKEDLISLTPQGFFETPYTADIKSKREIMGKFIQAIEKPGIMFEMKDYGTVINTLLHLVENTNVLVYMEAMKAIEILIPKISKSFTYKGKQYVQFLADKFKEKKKPVISSINQILHLFRVHEVLSANTIIDLLVEIAITHKVPTVRELSLLWICDEFKTSNKNVDLLSGEDFAPWYSAIIENISENIGKKVFNICQKDVASNVRDAGIKLLGVLRSALISSPLFNNLDILISKLPKRRIIEIDKNTQQIDIEESFSKELSVHNQNIISKENESPSKPEESVDEVENSISEEIRKLIDCSDNSSKEKLIALGIKIDTLSIDSPEILHEPLNFPSISLKFIDAINMIKGKNPKLTQESKAVVNLRFITNWISQRLGNNLFLNQPEQLNTLLIAVQDIDEKNTQFSEIFVKELRLAKLQLMTVLNKMINPSRELSPLEKMSIDKISAQSKEQSPLLKPLKSSSISPQKSRSASPIDKLNYQKLELDLAEISITNNQFSDDPQHSVTFKKEMENLSKMIKEGDSHFKLEGLTRLIHVVEDWLAACEELKTKPGNPGSWRRGMGRVSQDGSFMKPLFDSFDELKSLVIDISQCCKYKQYVQDPSNFEEIQRLTLEALTSLRIVITDKEAEALFKVLLFEIPIKHTTSSFVKNFNEKAYQLFSDWLAHMPIGGIINNLGQFFTENGDYNINLIFIHAIQWILTVELPSATFEIDIISPILVALIKGMAGCPLISSHPLSESSSQLMISTSEALFLFLVQKFGEEKVTRFIENQLINHGKLLKIYTKWIDNLHKFEEPKNPAILQTVLSSPQMSKINDVSFECSIKKEEQSGVLTAKELEYESRRLESSKKKLNFDLVPESPGTLWKKKGFQENEQFAEAQKMLEEVNKEYLTQVALNDILMKQLEEQKELNKKLASKVMEPVRPEIRASKAINPIKVEQELRQPLQQVTIPVPYDLKNTKNDQTNTQKERSSSPPKIPETAQKPFKPAVEIFKPPETFSLLPLHNKIEGIFNFQHLLLYCNDPNAELLSPLLDTYTQLKTSADKQSLLKSLHTALNQEDILAAMNLFVYKAVLEAVLRFCSLEKFLSEKSAPQSLLIESLANSQDLELTNELQKIAAVLLEGREPTQVILILFQVLQETIPREFREVLPHDRGIYIRLLLKCMTKLLTAVQANNQNIRVFDILVELNRLFEAHPPEELTTECPSVYEYEHMFKVLRNISDIILSIQPEKVQAFLKLITRQKERPKNIFVKYMSAALAKRHQMSV</sequence>
<keyword evidence="2" id="KW-0963">Cytoplasm</keyword>
<dbReference type="Gene3D" id="1.25.10.10">
    <property type="entry name" value="Leucine-rich Repeat Variant"/>
    <property type="match status" value="2"/>
</dbReference>
<evidence type="ECO:0000256" key="1">
    <source>
        <dbReference type="ARBA" id="ARBA00004245"/>
    </source>
</evidence>
<feature type="domain" description="TOG" evidence="5">
    <location>
        <begin position="443"/>
        <end position="703"/>
    </location>
</feature>
<feature type="region of interest" description="Disordered" evidence="4">
    <location>
        <begin position="893"/>
        <end position="918"/>
    </location>
</feature>
<evidence type="ECO:0000313" key="7">
    <source>
        <dbReference type="Proteomes" id="UP001162131"/>
    </source>
</evidence>